<keyword evidence="3" id="KW-1185">Reference proteome</keyword>
<accession>A0AAD6HDC7</accession>
<feature type="compositionally biased region" description="Low complexity" evidence="1">
    <location>
        <begin position="418"/>
        <end position="431"/>
    </location>
</feature>
<evidence type="ECO:0000256" key="1">
    <source>
        <dbReference type="SAM" id="MobiDB-lite"/>
    </source>
</evidence>
<dbReference type="Proteomes" id="UP001215712">
    <property type="component" value="Unassembled WGS sequence"/>
</dbReference>
<feature type="compositionally biased region" description="Basic and acidic residues" evidence="1">
    <location>
        <begin position="453"/>
        <end position="468"/>
    </location>
</feature>
<organism evidence="2 3">
    <name type="scientific">Penicillium malachiteum</name>
    <dbReference type="NCBI Taxonomy" id="1324776"/>
    <lineage>
        <taxon>Eukaryota</taxon>
        <taxon>Fungi</taxon>
        <taxon>Dikarya</taxon>
        <taxon>Ascomycota</taxon>
        <taxon>Pezizomycotina</taxon>
        <taxon>Eurotiomycetes</taxon>
        <taxon>Eurotiomycetidae</taxon>
        <taxon>Eurotiales</taxon>
        <taxon>Aspergillaceae</taxon>
        <taxon>Penicillium</taxon>
    </lineage>
</organism>
<protein>
    <submittedName>
        <fullName evidence="2">Uncharacterized protein</fullName>
    </submittedName>
</protein>
<feature type="compositionally biased region" description="Polar residues" evidence="1">
    <location>
        <begin position="191"/>
        <end position="224"/>
    </location>
</feature>
<feature type="compositionally biased region" description="Polar residues" evidence="1">
    <location>
        <begin position="161"/>
        <end position="180"/>
    </location>
</feature>
<gene>
    <name evidence="2" type="ORF">N7493_010770</name>
</gene>
<dbReference type="AlphaFoldDB" id="A0AAD6HDC7"/>
<evidence type="ECO:0000313" key="3">
    <source>
        <dbReference type="Proteomes" id="UP001215712"/>
    </source>
</evidence>
<feature type="region of interest" description="Disordered" evidence="1">
    <location>
        <begin position="418"/>
        <end position="478"/>
    </location>
</feature>
<proteinExistence type="predicted"/>
<feature type="compositionally biased region" description="Basic and acidic residues" evidence="1">
    <location>
        <begin position="1"/>
        <end position="25"/>
    </location>
</feature>
<feature type="region of interest" description="Disordered" evidence="1">
    <location>
        <begin position="1"/>
        <end position="257"/>
    </location>
</feature>
<evidence type="ECO:0000313" key="2">
    <source>
        <dbReference type="EMBL" id="KAJ5709436.1"/>
    </source>
</evidence>
<feature type="compositionally biased region" description="Polar residues" evidence="1">
    <location>
        <begin position="136"/>
        <end position="152"/>
    </location>
</feature>
<comment type="caution">
    <text evidence="2">The sequence shown here is derived from an EMBL/GenBank/DDBJ whole genome shotgun (WGS) entry which is preliminary data.</text>
</comment>
<dbReference type="EMBL" id="JAQJAN010000019">
    <property type="protein sequence ID" value="KAJ5709436.1"/>
    <property type="molecule type" value="Genomic_DNA"/>
</dbReference>
<feature type="compositionally biased region" description="Polar residues" evidence="1">
    <location>
        <begin position="432"/>
        <end position="452"/>
    </location>
</feature>
<feature type="compositionally biased region" description="Basic and acidic residues" evidence="1">
    <location>
        <begin position="77"/>
        <end position="120"/>
    </location>
</feature>
<reference evidence="2" key="2">
    <citation type="submission" date="2023-01" db="EMBL/GenBank/DDBJ databases">
        <authorList>
            <person name="Petersen C."/>
        </authorList>
    </citation>
    <scope>NUCLEOTIDE SEQUENCE</scope>
    <source>
        <strain evidence="2">IBT 17514</strain>
    </source>
</reference>
<sequence>MEKEDQEREKHKSNMRDDKTAKTTKEIGALIQKKDSTPGSEGNKIIKRPTTAEGEGEAIHGKTEQRAPFNTTAGSNEDAKHRDSSFADTSIKSESRSDAPEADGRNERKTPSENKQDQGRRSFLPEGAAQSEPRLNLSSMNGTAGVLTTQDELNSRREQNENQAFQHVVETTNFGTNQISGDLDKPGPGEVNSTYLQVPQDGQANDAASTSGDNQSVVSQGGTNHDTKYSGDPSQKHALVGPGSSPQLKTDRGKSRVITEQKTQLENCKVALYVRPPYLVCRIMHANTSETDPRDYTKQTYKELSLAAASLLESKSSTCSKASQEMIYKAIRCSIRHHQASGQNLDAGNATALLKSHVTSMDKDEKSTSATDKFSFFANHWERKSSGSAQKKVSTTDMNQAIEYFIDAFALNENVGFEASSPEESPSTESSRVGQSQNSTNQTDSPAGSQITEKGESGKARQRHESRTLDQYFDSSLPDTVRRDADHVIVRVQQRSAAQTKGLMRKACLQVKTRVRRHQTGRRTTT</sequence>
<name>A0AAD6HDC7_9EURO</name>
<reference evidence="2" key="1">
    <citation type="journal article" date="2023" name="IMA Fungus">
        <title>Comparative genomic study of the Penicillium genus elucidates a diverse pangenome and 15 lateral gene transfer events.</title>
        <authorList>
            <person name="Petersen C."/>
            <person name="Sorensen T."/>
            <person name="Nielsen M.R."/>
            <person name="Sondergaard T.E."/>
            <person name="Sorensen J.L."/>
            <person name="Fitzpatrick D.A."/>
            <person name="Frisvad J.C."/>
            <person name="Nielsen K.L."/>
        </authorList>
    </citation>
    <scope>NUCLEOTIDE SEQUENCE</scope>
    <source>
        <strain evidence="2">IBT 17514</strain>
    </source>
</reference>